<feature type="compositionally biased region" description="Polar residues" evidence="2">
    <location>
        <begin position="31"/>
        <end position="42"/>
    </location>
</feature>
<dbReference type="KEGG" id="tet:TTHERM_00735200"/>
<feature type="compositionally biased region" description="Polar residues" evidence="2">
    <location>
        <begin position="1"/>
        <end position="12"/>
    </location>
</feature>
<dbReference type="RefSeq" id="XP_001011569.2">
    <property type="nucleotide sequence ID" value="XM_001011569.2"/>
</dbReference>
<protein>
    <submittedName>
        <fullName evidence="3">Uncharacterized protein</fullName>
    </submittedName>
</protein>
<dbReference type="STRING" id="312017.Q231X6"/>
<proteinExistence type="predicted"/>
<reference evidence="4" key="1">
    <citation type="journal article" date="2006" name="PLoS Biol.">
        <title>Macronuclear genome sequence of the ciliate Tetrahymena thermophila, a model eukaryote.</title>
        <authorList>
            <person name="Eisen J.A."/>
            <person name="Coyne R.S."/>
            <person name="Wu M."/>
            <person name="Wu D."/>
            <person name="Thiagarajan M."/>
            <person name="Wortman J.R."/>
            <person name="Badger J.H."/>
            <person name="Ren Q."/>
            <person name="Amedeo P."/>
            <person name="Jones K.M."/>
            <person name="Tallon L.J."/>
            <person name="Delcher A.L."/>
            <person name="Salzberg S.L."/>
            <person name="Silva J.C."/>
            <person name="Haas B.J."/>
            <person name="Majoros W.H."/>
            <person name="Farzad M."/>
            <person name="Carlton J.M."/>
            <person name="Smith R.K. Jr."/>
            <person name="Garg J."/>
            <person name="Pearlman R.E."/>
            <person name="Karrer K.M."/>
            <person name="Sun L."/>
            <person name="Manning G."/>
            <person name="Elde N.C."/>
            <person name="Turkewitz A.P."/>
            <person name="Asai D.J."/>
            <person name="Wilkes D.E."/>
            <person name="Wang Y."/>
            <person name="Cai H."/>
            <person name="Collins K."/>
            <person name="Stewart B.A."/>
            <person name="Lee S.R."/>
            <person name="Wilamowska K."/>
            <person name="Weinberg Z."/>
            <person name="Ruzzo W.L."/>
            <person name="Wloga D."/>
            <person name="Gaertig J."/>
            <person name="Frankel J."/>
            <person name="Tsao C.-C."/>
            <person name="Gorovsky M.A."/>
            <person name="Keeling P.J."/>
            <person name="Waller R.F."/>
            <person name="Patron N.J."/>
            <person name="Cherry J.M."/>
            <person name="Stover N.A."/>
            <person name="Krieger C.J."/>
            <person name="del Toro C."/>
            <person name="Ryder H.F."/>
            <person name="Williamson S.C."/>
            <person name="Barbeau R.A."/>
            <person name="Hamilton E.P."/>
            <person name="Orias E."/>
        </authorList>
    </citation>
    <scope>NUCLEOTIDE SEQUENCE [LARGE SCALE GENOMIC DNA]</scope>
    <source>
        <strain evidence="4">SB210</strain>
    </source>
</reference>
<sequence>MQQLNNNSSEILQQRVKTEDNSSGGCGFYQKRSQTSVHNSRQPNEKDVQKFVAMKLNNFREIISPGFKSGKEIKQLERERYGKVRKDSIEEREKSNEKCKQLLNEVFEKSGDDLNMKIFDKFNLSSLTKKVEKVKMPECKNLMIKYGEKILSQQNKALDPNAYLIRQQENDFKTKKLYSLNVADPKTIERMMKQYYVKSTNINYNYSNVRKPSTSLNSSRVTQNVSQSLSNSQLPYLKMFQRLKNFQKSDKKNDITQLTFITQDSPERERIQFQKFFEEKENVFDKSDVHLRNKSLNNQQFDNILKESNSKNNEEDIQHYSQQILSEFTSRINSTDCLSFREVSEQDKKRIEEVKTDTHDPRYEVFNLDNKIQGKYDKIYNYLSFKIAYADEQKASRTYKIYHNQLLKQKQKQNEMELKKKNTLEIFDQLEQKSQPQSPLNPSLMKRYKHILKSQENSPQKINLQAMSFSKNNSIELEDLSFSLVKRKNQFSEEQNALNTKDAAFEELSPRGKANYIIEQKLKELNKIDESRIKRLQRINLHKEKEKWQQFKQTELNEEQINEVIEIYNQEKQKKLEKQQKEQEKQKIQELQNENEFEEKQNIIKLKDLQNVINQIDLNQFDNYSNNKDQKLTSTIDSLPKKNILIAEQLKIDQSNSNKNSSINQSKMTKKRNISSDQFHLQNKNSSQQTQKQQQTKFNLSHLYLNKQNDEDEIKLQRQLKSKQLEENKKNGISQVVDLRTNILRIQKNIYKKKNVKLYMLSQHKLDQEFDVVCKDLQTISEKNNPLMLASTKSKQ</sequence>
<dbReference type="InParanoid" id="Q231X6"/>
<feature type="coiled-coil region" evidence="1">
    <location>
        <begin position="562"/>
        <end position="608"/>
    </location>
</feature>
<evidence type="ECO:0000313" key="4">
    <source>
        <dbReference type="Proteomes" id="UP000009168"/>
    </source>
</evidence>
<dbReference type="AlphaFoldDB" id="Q231X6"/>
<evidence type="ECO:0000313" key="3">
    <source>
        <dbReference type="EMBL" id="EAR91324.2"/>
    </source>
</evidence>
<evidence type="ECO:0000256" key="2">
    <source>
        <dbReference type="SAM" id="MobiDB-lite"/>
    </source>
</evidence>
<accession>Q231X6</accession>
<keyword evidence="4" id="KW-1185">Reference proteome</keyword>
<gene>
    <name evidence="3" type="ORF">TTHERM_00735200</name>
</gene>
<dbReference type="GeneID" id="7823285"/>
<evidence type="ECO:0000256" key="1">
    <source>
        <dbReference type="SAM" id="Coils"/>
    </source>
</evidence>
<feature type="region of interest" description="Disordered" evidence="2">
    <location>
        <begin position="1"/>
        <end position="45"/>
    </location>
</feature>
<dbReference type="EMBL" id="GG662786">
    <property type="protein sequence ID" value="EAR91324.2"/>
    <property type="molecule type" value="Genomic_DNA"/>
</dbReference>
<name>Q231X6_TETTS</name>
<keyword evidence="1" id="KW-0175">Coiled coil</keyword>
<organism evidence="3 4">
    <name type="scientific">Tetrahymena thermophila (strain SB210)</name>
    <dbReference type="NCBI Taxonomy" id="312017"/>
    <lineage>
        <taxon>Eukaryota</taxon>
        <taxon>Sar</taxon>
        <taxon>Alveolata</taxon>
        <taxon>Ciliophora</taxon>
        <taxon>Intramacronucleata</taxon>
        <taxon>Oligohymenophorea</taxon>
        <taxon>Hymenostomatida</taxon>
        <taxon>Tetrahymenina</taxon>
        <taxon>Tetrahymenidae</taxon>
        <taxon>Tetrahymena</taxon>
    </lineage>
</organism>
<dbReference type="HOGENOM" id="CLU_362308_0_0_1"/>
<dbReference type="Proteomes" id="UP000009168">
    <property type="component" value="Unassembled WGS sequence"/>
</dbReference>